<keyword evidence="6" id="KW-0676">Redox-active center</keyword>
<evidence type="ECO:0000313" key="9">
    <source>
        <dbReference type="Proteomes" id="UP000026960"/>
    </source>
</evidence>
<keyword evidence="4" id="KW-0249">Electron transport</keyword>
<dbReference type="PANTHER" id="PTHR10438">
    <property type="entry name" value="THIOREDOXIN"/>
    <property type="match status" value="1"/>
</dbReference>
<evidence type="ECO:0000256" key="6">
    <source>
        <dbReference type="ARBA" id="ARBA00023284"/>
    </source>
</evidence>
<reference evidence="8" key="2">
    <citation type="submission" date="2015-03" db="UniProtKB">
        <authorList>
            <consortium name="EnsemblPlants"/>
        </authorList>
    </citation>
    <scope>IDENTIFICATION</scope>
</reference>
<dbReference type="HOGENOM" id="CLU_1016960_0_0_1"/>
<dbReference type="PaxDb" id="65489-OBART12G08630.1"/>
<dbReference type="PANTHER" id="PTHR10438:SF453">
    <property type="entry name" value="THIOREDOXIN H4-RELATED"/>
    <property type="match status" value="1"/>
</dbReference>
<keyword evidence="2" id="KW-0813">Transport</keyword>
<dbReference type="AlphaFoldDB" id="A0A0D3HTB3"/>
<dbReference type="Gene3D" id="3.40.30.10">
    <property type="entry name" value="Glutaredoxin"/>
    <property type="match status" value="1"/>
</dbReference>
<dbReference type="STRING" id="65489.A0A0D3HTB3"/>
<dbReference type="CDD" id="cd02947">
    <property type="entry name" value="TRX_family"/>
    <property type="match status" value="1"/>
</dbReference>
<proteinExistence type="predicted"/>
<reference evidence="8" key="1">
    <citation type="journal article" date="2009" name="Rice">
        <title>De Novo Next Generation Sequencing of Plant Genomes.</title>
        <authorList>
            <person name="Rounsley S."/>
            <person name="Marri P.R."/>
            <person name="Yu Y."/>
            <person name="He R."/>
            <person name="Sisneros N."/>
            <person name="Goicoechea J.L."/>
            <person name="Lee S.J."/>
            <person name="Angelova A."/>
            <person name="Kudrna D."/>
            <person name="Luo M."/>
            <person name="Affourtit J."/>
            <person name="Desany B."/>
            <person name="Knight J."/>
            <person name="Niazi F."/>
            <person name="Egholm M."/>
            <person name="Wing R.A."/>
        </authorList>
    </citation>
    <scope>NUCLEOTIDE SEQUENCE [LARGE SCALE GENOMIC DNA]</scope>
    <source>
        <strain evidence="8">cv. IRGC 105608</strain>
    </source>
</reference>
<dbReference type="InterPro" id="IPR036249">
    <property type="entry name" value="Thioredoxin-like_sf"/>
</dbReference>
<evidence type="ECO:0000256" key="5">
    <source>
        <dbReference type="ARBA" id="ARBA00023157"/>
    </source>
</evidence>
<protein>
    <recommendedName>
        <fullName evidence="7">Thioredoxin domain-containing protein</fullName>
    </recommendedName>
</protein>
<dbReference type="Pfam" id="PF00085">
    <property type="entry name" value="Thioredoxin"/>
    <property type="match status" value="1"/>
</dbReference>
<sequence length="274" mass="30838">MPFGVEGMLTECHTMDEFSPWCGKLVVIEFGASWCEPSRRIAPVFAEYAKEFAGVVFLKFDIDELEEIADSYDVDGVVPTFTFVKAGQKIDMIQGARCDIPAQALIELIEYSYQQVVTFFPEAAFGCARKRLVLLCEGILYPKKTARCREGLAVTGNSSRVHTSEDKETFPAWVDRRGRRYLKGERIRSRKNSKVTSWVHKNFLNSFRVLVCVLLKLPDVIGPGLECGASHQVSPFEDSNAHCFSLLPGFIRTFLLSLRDEVQQLVVVILRSGP</sequence>
<keyword evidence="5" id="KW-1015">Disulfide bond</keyword>
<evidence type="ECO:0000256" key="2">
    <source>
        <dbReference type="ARBA" id="ARBA00022448"/>
    </source>
</evidence>
<dbReference type="Gramene" id="OBART12G08630.1">
    <property type="protein sequence ID" value="OBART12G08630.1"/>
    <property type="gene ID" value="OBART12G08630"/>
</dbReference>
<comment type="subcellular location">
    <subcellularLocation>
        <location evidence="1">Cytoplasm</location>
    </subcellularLocation>
</comment>
<name>A0A0D3HTB3_9ORYZ</name>
<dbReference type="SUPFAM" id="SSF52833">
    <property type="entry name" value="Thioredoxin-like"/>
    <property type="match status" value="1"/>
</dbReference>
<accession>A0A0D3HTB3</accession>
<evidence type="ECO:0000256" key="3">
    <source>
        <dbReference type="ARBA" id="ARBA00022490"/>
    </source>
</evidence>
<feature type="domain" description="Thioredoxin" evidence="7">
    <location>
        <begin position="1"/>
        <end position="114"/>
    </location>
</feature>
<evidence type="ECO:0000313" key="8">
    <source>
        <dbReference type="EnsemblPlants" id="OBART12G08630.1"/>
    </source>
</evidence>
<dbReference type="InterPro" id="IPR050620">
    <property type="entry name" value="Thioredoxin_H-type-like"/>
</dbReference>
<evidence type="ECO:0000256" key="4">
    <source>
        <dbReference type="ARBA" id="ARBA00022982"/>
    </source>
</evidence>
<evidence type="ECO:0000259" key="7">
    <source>
        <dbReference type="PROSITE" id="PS51352"/>
    </source>
</evidence>
<dbReference type="PROSITE" id="PS51352">
    <property type="entry name" value="THIOREDOXIN_2"/>
    <property type="match status" value="1"/>
</dbReference>
<keyword evidence="3" id="KW-0963">Cytoplasm</keyword>
<keyword evidence="9" id="KW-1185">Reference proteome</keyword>
<organism evidence="8">
    <name type="scientific">Oryza barthii</name>
    <dbReference type="NCBI Taxonomy" id="65489"/>
    <lineage>
        <taxon>Eukaryota</taxon>
        <taxon>Viridiplantae</taxon>
        <taxon>Streptophyta</taxon>
        <taxon>Embryophyta</taxon>
        <taxon>Tracheophyta</taxon>
        <taxon>Spermatophyta</taxon>
        <taxon>Magnoliopsida</taxon>
        <taxon>Liliopsida</taxon>
        <taxon>Poales</taxon>
        <taxon>Poaceae</taxon>
        <taxon>BOP clade</taxon>
        <taxon>Oryzoideae</taxon>
        <taxon>Oryzeae</taxon>
        <taxon>Oryzinae</taxon>
        <taxon>Oryza</taxon>
    </lineage>
</organism>
<dbReference type="InterPro" id="IPR013766">
    <property type="entry name" value="Thioredoxin_domain"/>
</dbReference>
<dbReference type="GO" id="GO:0005737">
    <property type="term" value="C:cytoplasm"/>
    <property type="evidence" value="ECO:0007669"/>
    <property type="project" value="UniProtKB-SubCell"/>
</dbReference>
<evidence type="ECO:0000256" key="1">
    <source>
        <dbReference type="ARBA" id="ARBA00004496"/>
    </source>
</evidence>
<dbReference type="EnsemblPlants" id="OBART12G08630.1">
    <property type="protein sequence ID" value="OBART12G08630.1"/>
    <property type="gene ID" value="OBART12G08630"/>
</dbReference>
<dbReference type="Proteomes" id="UP000026960">
    <property type="component" value="Chromosome 12"/>
</dbReference>
<dbReference type="eggNOG" id="KOG0907">
    <property type="taxonomic scope" value="Eukaryota"/>
</dbReference>